<gene>
    <name evidence="4" type="ORF">ENSA7_62350</name>
</gene>
<feature type="transmembrane region" description="Helical" evidence="3">
    <location>
        <begin position="159"/>
        <end position="181"/>
    </location>
</feature>
<dbReference type="InterPro" id="IPR000462">
    <property type="entry name" value="CDP-OH_P_trans"/>
</dbReference>
<keyword evidence="3" id="KW-0812">Transmembrane</keyword>
<name>A0A2S9Y3B5_9BACT</name>
<feature type="transmembrane region" description="Helical" evidence="3">
    <location>
        <begin position="187"/>
        <end position="208"/>
    </location>
</feature>
<feature type="transmembrane region" description="Helical" evidence="3">
    <location>
        <begin position="243"/>
        <end position="261"/>
    </location>
</feature>
<evidence type="ECO:0000313" key="4">
    <source>
        <dbReference type="EMBL" id="PRP99597.1"/>
    </source>
</evidence>
<protein>
    <submittedName>
        <fullName evidence="4">CDP-alcohol phosphatidyltransferase</fullName>
    </submittedName>
</protein>
<dbReference type="RefSeq" id="WP_106093091.1">
    <property type="nucleotide sequence ID" value="NZ_PVNL01000120.1"/>
</dbReference>
<dbReference type="InterPro" id="IPR043130">
    <property type="entry name" value="CDP-OH_PTrfase_TM_dom"/>
</dbReference>
<evidence type="ECO:0000256" key="1">
    <source>
        <dbReference type="ARBA" id="ARBA00022679"/>
    </source>
</evidence>
<dbReference type="AlphaFoldDB" id="A0A2S9Y3B5"/>
<dbReference type="Pfam" id="PF01066">
    <property type="entry name" value="CDP-OH_P_transf"/>
    <property type="match status" value="1"/>
</dbReference>
<dbReference type="GO" id="GO:0008654">
    <property type="term" value="P:phospholipid biosynthetic process"/>
    <property type="evidence" value="ECO:0007669"/>
    <property type="project" value="InterPro"/>
</dbReference>
<organism evidence="4 5">
    <name type="scientific">Enhygromyxa salina</name>
    <dbReference type="NCBI Taxonomy" id="215803"/>
    <lineage>
        <taxon>Bacteria</taxon>
        <taxon>Pseudomonadati</taxon>
        <taxon>Myxococcota</taxon>
        <taxon>Polyangia</taxon>
        <taxon>Nannocystales</taxon>
        <taxon>Nannocystaceae</taxon>
        <taxon>Enhygromyxa</taxon>
    </lineage>
</organism>
<evidence type="ECO:0000256" key="2">
    <source>
        <dbReference type="RuleBase" id="RU003750"/>
    </source>
</evidence>
<keyword evidence="3" id="KW-1133">Transmembrane helix</keyword>
<feature type="transmembrane region" description="Helical" evidence="3">
    <location>
        <begin position="220"/>
        <end position="237"/>
    </location>
</feature>
<sequence length="277" mass="29579">MAADATQQSPHQATHQASDRVATWRYVIPNAVTSLSLVFGLVVLAVASEGEFELAGWFTIWCVLLDKLDGTVARLLGASSKFGAQLDSLADLVVFGVAPAGTILLLMRARPELFTGWLGDAGLSPISMYIMYGMLALFVVCAALRLAKFNVLDDEGGPPVFFGTASTFAGGVLALLLLIGLRHQLDWLLGILPVFALVLALLMVSNLVIPKLGHESGRAFKVFTAVNLALCYVFGFMRVFPEYMLAVALSFMGAGIVYGALHREELLSGGKPDPESA</sequence>
<comment type="caution">
    <text evidence="4">The sequence shown here is derived from an EMBL/GenBank/DDBJ whole genome shotgun (WGS) entry which is preliminary data.</text>
</comment>
<keyword evidence="1 2" id="KW-0808">Transferase</keyword>
<keyword evidence="3" id="KW-0472">Membrane</keyword>
<dbReference type="GO" id="GO:0016780">
    <property type="term" value="F:phosphotransferase activity, for other substituted phosphate groups"/>
    <property type="evidence" value="ECO:0007669"/>
    <property type="project" value="InterPro"/>
</dbReference>
<dbReference type="InterPro" id="IPR048254">
    <property type="entry name" value="CDP_ALCOHOL_P_TRANSF_CS"/>
</dbReference>
<accession>A0A2S9Y3B5</accession>
<dbReference type="PROSITE" id="PS00379">
    <property type="entry name" value="CDP_ALCOHOL_P_TRANSF"/>
    <property type="match status" value="1"/>
</dbReference>
<reference evidence="4 5" key="1">
    <citation type="submission" date="2018-03" db="EMBL/GenBank/DDBJ databases">
        <title>Draft Genome Sequences of the Obligatory Marine Myxobacteria Enhygromyxa salina SWB007.</title>
        <authorList>
            <person name="Poehlein A."/>
            <person name="Moghaddam J.A."/>
            <person name="Harms H."/>
            <person name="Alanjari M."/>
            <person name="Koenig G.M."/>
            <person name="Daniel R."/>
            <person name="Schaeberle T.F."/>
        </authorList>
    </citation>
    <scope>NUCLEOTIDE SEQUENCE [LARGE SCALE GENOMIC DNA]</scope>
    <source>
        <strain evidence="4 5">SWB007</strain>
    </source>
</reference>
<feature type="transmembrane region" description="Helical" evidence="3">
    <location>
        <begin position="129"/>
        <end position="147"/>
    </location>
</feature>
<dbReference type="EMBL" id="PVNL01000120">
    <property type="protein sequence ID" value="PRP99597.1"/>
    <property type="molecule type" value="Genomic_DNA"/>
</dbReference>
<feature type="transmembrane region" description="Helical" evidence="3">
    <location>
        <begin position="26"/>
        <end position="48"/>
    </location>
</feature>
<comment type="similarity">
    <text evidence="2">Belongs to the CDP-alcohol phosphatidyltransferase class-I family.</text>
</comment>
<dbReference type="Gene3D" id="1.20.120.1760">
    <property type="match status" value="1"/>
</dbReference>
<evidence type="ECO:0000256" key="3">
    <source>
        <dbReference type="SAM" id="Phobius"/>
    </source>
</evidence>
<evidence type="ECO:0000313" key="5">
    <source>
        <dbReference type="Proteomes" id="UP000238823"/>
    </source>
</evidence>
<dbReference type="GO" id="GO:0016020">
    <property type="term" value="C:membrane"/>
    <property type="evidence" value="ECO:0007669"/>
    <property type="project" value="InterPro"/>
</dbReference>
<feature type="transmembrane region" description="Helical" evidence="3">
    <location>
        <begin position="89"/>
        <end position="109"/>
    </location>
</feature>
<dbReference type="OrthoDB" id="9777147at2"/>
<proteinExistence type="inferred from homology"/>
<dbReference type="Proteomes" id="UP000238823">
    <property type="component" value="Unassembled WGS sequence"/>
</dbReference>